<dbReference type="Proteomes" id="UP000281553">
    <property type="component" value="Unassembled WGS sequence"/>
</dbReference>
<evidence type="ECO:0000313" key="2">
    <source>
        <dbReference type="Proteomes" id="UP000281553"/>
    </source>
</evidence>
<dbReference type="AlphaFoldDB" id="A0A3P7L9A2"/>
<proteinExistence type="predicted"/>
<gene>
    <name evidence="1" type="ORF">DILT_LOCUS8995</name>
</gene>
<organism evidence="1 2">
    <name type="scientific">Dibothriocephalus latus</name>
    <name type="common">Fish tapeworm</name>
    <name type="synonym">Diphyllobothrium latum</name>
    <dbReference type="NCBI Taxonomy" id="60516"/>
    <lineage>
        <taxon>Eukaryota</taxon>
        <taxon>Metazoa</taxon>
        <taxon>Spiralia</taxon>
        <taxon>Lophotrochozoa</taxon>
        <taxon>Platyhelminthes</taxon>
        <taxon>Cestoda</taxon>
        <taxon>Eucestoda</taxon>
        <taxon>Diphyllobothriidea</taxon>
        <taxon>Diphyllobothriidae</taxon>
        <taxon>Dibothriocephalus</taxon>
    </lineage>
</organism>
<protein>
    <submittedName>
        <fullName evidence="1">Uncharacterized protein</fullName>
    </submittedName>
</protein>
<keyword evidence="2" id="KW-1185">Reference proteome</keyword>
<sequence length="186" mass="20953">MGYHAIFNPASDPKIAARLERAPGTSPEEMKASLREYHHHFVALKNIYGSGRKTMAQMLAKKYDLVPVHCGTLIRTEVLKGTKLGTAMSTYTEARLPVGQSYKSSFTARIRFSRQLASYCHFKMFPCIINLSAASHDVHSPTYDRFESPDSVLLKGRKEKERKDLLNTNLRSLAAYQSNSNSVIRI</sequence>
<dbReference type="EMBL" id="UYRU01055743">
    <property type="protein sequence ID" value="VDN13164.1"/>
    <property type="molecule type" value="Genomic_DNA"/>
</dbReference>
<accession>A0A3P7L9A2</accession>
<dbReference type="InterPro" id="IPR027417">
    <property type="entry name" value="P-loop_NTPase"/>
</dbReference>
<dbReference type="Gene3D" id="3.40.50.300">
    <property type="entry name" value="P-loop containing nucleotide triphosphate hydrolases"/>
    <property type="match status" value="1"/>
</dbReference>
<name>A0A3P7L9A2_DIBLA</name>
<dbReference type="OrthoDB" id="522106at2759"/>
<reference evidence="1 2" key="1">
    <citation type="submission" date="2018-11" db="EMBL/GenBank/DDBJ databases">
        <authorList>
            <consortium name="Pathogen Informatics"/>
        </authorList>
    </citation>
    <scope>NUCLEOTIDE SEQUENCE [LARGE SCALE GENOMIC DNA]</scope>
</reference>
<evidence type="ECO:0000313" key="1">
    <source>
        <dbReference type="EMBL" id="VDN13164.1"/>
    </source>
</evidence>